<dbReference type="PROSITE" id="PS01227">
    <property type="entry name" value="UPF0012"/>
    <property type="match status" value="1"/>
</dbReference>
<name>A0ABU2UBX9_9ACTN</name>
<dbReference type="InterPro" id="IPR044083">
    <property type="entry name" value="RamA-like"/>
</dbReference>
<feature type="domain" description="CN hydrolase" evidence="4">
    <location>
        <begin position="1"/>
        <end position="234"/>
    </location>
</feature>
<protein>
    <submittedName>
        <fullName evidence="5">Carbon-nitrogen hydrolase family protein</fullName>
    </submittedName>
</protein>
<dbReference type="Pfam" id="PF00795">
    <property type="entry name" value="CN_hydrolase"/>
    <property type="match status" value="1"/>
</dbReference>
<evidence type="ECO:0000256" key="3">
    <source>
        <dbReference type="SAM" id="MobiDB-lite"/>
    </source>
</evidence>
<dbReference type="Proteomes" id="UP001180489">
    <property type="component" value="Unassembled WGS sequence"/>
</dbReference>
<evidence type="ECO:0000256" key="1">
    <source>
        <dbReference type="ARBA" id="ARBA00010613"/>
    </source>
</evidence>
<comment type="similarity">
    <text evidence="1">Belongs to the carbon-nitrogen hydrolase superfamily. NIT1/NIT2 family.</text>
</comment>
<reference evidence="5" key="1">
    <citation type="submission" date="2024-05" db="EMBL/GenBank/DDBJ databases">
        <title>30 novel species of actinomycetes from the DSMZ collection.</title>
        <authorList>
            <person name="Nouioui I."/>
        </authorList>
    </citation>
    <scope>NUCLEOTIDE SEQUENCE</scope>
    <source>
        <strain evidence="5">DSM 41014</strain>
    </source>
</reference>
<keyword evidence="2 5" id="KW-0378">Hydrolase</keyword>
<dbReference type="InterPro" id="IPR036526">
    <property type="entry name" value="C-N_Hydrolase_sf"/>
</dbReference>
<evidence type="ECO:0000259" key="4">
    <source>
        <dbReference type="PROSITE" id="PS50263"/>
    </source>
</evidence>
<dbReference type="PANTHER" id="PTHR43674">
    <property type="entry name" value="NITRILASE C965.09-RELATED"/>
    <property type="match status" value="1"/>
</dbReference>
<gene>
    <name evidence="5" type="ORF">RM863_00985</name>
</gene>
<feature type="region of interest" description="Disordered" evidence="3">
    <location>
        <begin position="249"/>
        <end position="269"/>
    </location>
</feature>
<evidence type="ECO:0000313" key="6">
    <source>
        <dbReference type="Proteomes" id="UP001180489"/>
    </source>
</evidence>
<evidence type="ECO:0000313" key="5">
    <source>
        <dbReference type="EMBL" id="MDT0470715.1"/>
    </source>
</evidence>
<dbReference type="GO" id="GO:0016787">
    <property type="term" value="F:hydrolase activity"/>
    <property type="evidence" value="ECO:0007669"/>
    <property type="project" value="UniProtKB-KW"/>
</dbReference>
<organism evidence="5 6">
    <name type="scientific">Streptomyces hintoniae</name>
    <dbReference type="NCBI Taxonomy" id="3075521"/>
    <lineage>
        <taxon>Bacteria</taxon>
        <taxon>Bacillati</taxon>
        <taxon>Actinomycetota</taxon>
        <taxon>Actinomycetes</taxon>
        <taxon>Kitasatosporales</taxon>
        <taxon>Streptomycetaceae</taxon>
        <taxon>Streptomyces</taxon>
    </lineage>
</organism>
<proteinExistence type="inferred from homology"/>
<evidence type="ECO:0000256" key="2">
    <source>
        <dbReference type="ARBA" id="ARBA00022801"/>
    </source>
</evidence>
<dbReference type="InterPro" id="IPR050345">
    <property type="entry name" value="Aliph_Amidase/BUP"/>
</dbReference>
<sequence length="269" mass="29217">MKISGLQTAGTPGDVEANLRELDAACARARAEGAELLITTELFVTGYDIGDQVRALARTDLVGPVRELARRHGLALVVGAPEHDDGVYYNSAFFIDPDGEVLGSHRKSHLFGELDRRYFTPGDRATSLVEFNGLRIALLICYDVEFPESVRAAAVAGADLVAVPTAQMEPYAFVADQVLRVRAWENQVYVAYVNHVGVEGSLTYVGRSCIVAPSAEVLDRAEDGTRLLYGDVDPEVVAAARAANPYLDDRRPQLYSPLSPAPAPEDRSW</sequence>
<dbReference type="InterPro" id="IPR001110">
    <property type="entry name" value="UPF0012_CS"/>
</dbReference>
<dbReference type="InterPro" id="IPR003010">
    <property type="entry name" value="C-N_Hydrolase"/>
</dbReference>
<keyword evidence="6" id="KW-1185">Reference proteome</keyword>
<dbReference type="EMBL" id="JAVRFF010000001">
    <property type="protein sequence ID" value="MDT0470715.1"/>
    <property type="molecule type" value="Genomic_DNA"/>
</dbReference>
<comment type="caution">
    <text evidence="5">The sequence shown here is derived from an EMBL/GenBank/DDBJ whole genome shotgun (WGS) entry which is preliminary data.</text>
</comment>
<dbReference type="PROSITE" id="PS50263">
    <property type="entry name" value="CN_HYDROLASE"/>
    <property type="match status" value="1"/>
</dbReference>
<dbReference type="Gene3D" id="3.60.110.10">
    <property type="entry name" value="Carbon-nitrogen hydrolase"/>
    <property type="match status" value="1"/>
</dbReference>
<dbReference type="RefSeq" id="WP_280900895.1">
    <property type="nucleotide sequence ID" value="NZ_JAVRFF010000001.1"/>
</dbReference>
<dbReference type="PANTHER" id="PTHR43674:SF2">
    <property type="entry name" value="BETA-UREIDOPROPIONASE"/>
    <property type="match status" value="1"/>
</dbReference>
<dbReference type="CDD" id="cd07576">
    <property type="entry name" value="R-amidase_like"/>
    <property type="match status" value="1"/>
</dbReference>
<accession>A0ABU2UBX9</accession>
<dbReference type="SUPFAM" id="SSF56317">
    <property type="entry name" value="Carbon-nitrogen hydrolase"/>
    <property type="match status" value="1"/>
</dbReference>